<protein>
    <submittedName>
        <fullName evidence="1">ABC transporter substrate-binding protein</fullName>
    </submittedName>
</protein>
<dbReference type="Proteomes" id="UP001289645">
    <property type="component" value="Unassembled WGS sequence"/>
</dbReference>
<name>A0ACC6MIE9_MYCPF</name>
<evidence type="ECO:0000313" key="2">
    <source>
        <dbReference type="Proteomes" id="UP001289645"/>
    </source>
</evidence>
<dbReference type="EMBL" id="JAOXLN010000014">
    <property type="protein sequence ID" value="MDZ5086647.1"/>
    <property type="molecule type" value="Genomic_DNA"/>
</dbReference>
<reference evidence="1 2" key="1">
    <citation type="journal article" date="2021" name="Chemosphere">
        <title>Bioballs carrying a syntrophic Rhodococcus and Mycolicibacterium consortium for simultaneous sorption and biodegradation of fuel oil in contaminated freshwater.</title>
        <authorList>
            <person name="Naloka K."/>
            <person name="Polrit D."/>
            <person name="Muangchinda C."/>
            <person name="Thoetkiattikul H."/>
            <person name="Pinyakong O."/>
        </authorList>
    </citation>
    <scope>NUCLEOTIDE SEQUENCE [LARGE SCALE GENOMIC DNA]</scope>
    <source>
        <strain evidence="1 2">J101</strain>
    </source>
</reference>
<keyword evidence="2" id="KW-1185">Reference proteome</keyword>
<accession>A0ACC6MIE9</accession>
<proteinExistence type="predicted"/>
<organism evidence="1 2">
    <name type="scientific">Mycolicibacterium parafortuitum</name>
    <name type="common">Mycobacterium parafortuitum</name>
    <dbReference type="NCBI Taxonomy" id="39692"/>
    <lineage>
        <taxon>Bacteria</taxon>
        <taxon>Bacillati</taxon>
        <taxon>Actinomycetota</taxon>
        <taxon>Actinomycetes</taxon>
        <taxon>Mycobacteriales</taxon>
        <taxon>Mycobacteriaceae</taxon>
        <taxon>Mycolicibacterium</taxon>
    </lineage>
</organism>
<comment type="caution">
    <text evidence="1">The sequence shown here is derived from an EMBL/GenBank/DDBJ whole genome shotgun (WGS) entry which is preliminary data.</text>
</comment>
<sequence>MCSDRHVKSTVRGALAATAVLAAAGCAAPTSNDADDTQIVLAEGYELGGYNPVNGYAESGVSPIYEGLYRPSATADDVVPDLAPALAQGAPEPAGPNRWRIPLRAGVQFSDGTAFDSADVVATYAAVADPAVASEIATAVAPIVSVVPDGPEAVTVELATAADPRPYLLLGILPSERVESAPAGDWAVNTEPVGTGPYRLDSLRPDQAVLVAREDYWGTPAQVDRLVYTYTPDDNSRAQSMASGAVDGTNLPPRLIDSLNADDVATVAVNSADWRGIALPAGNPFTAEVQTRLAMNLGVDRDAIVRDVLRGYGRQASTPVAEAYGAAYNPDAQYAFDADEASSMLDAAGWRVSSDGIREKDGARASFELLYNAQDTLRRDLAVAFAAAMKPLGIDVRPRGTSWDEIDTRFGDSAVVLGGGAKPYSIDSQVYDTLHTRVPDSSPYSNPGNFTAAGLDGMLERAAQLPPGPEKDDVYQRIQATYAAEPSQVFLVFLDHTYAYRDLGWNQSASIMEPHSHGVTWGPWWNLAAWTR</sequence>
<gene>
    <name evidence="1" type="ORF">OHX15_14760</name>
</gene>
<evidence type="ECO:0000313" key="1">
    <source>
        <dbReference type="EMBL" id="MDZ5086647.1"/>
    </source>
</evidence>